<dbReference type="EMBL" id="FOGF01000032">
    <property type="protein sequence ID" value="SER28842.1"/>
    <property type="molecule type" value="Genomic_DNA"/>
</dbReference>
<feature type="domain" description="Knr4/Smi1-like" evidence="1">
    <location>
        <begin position="30"/>
        <end position="153"/>
    </location>
</feature>
<organism evidence="2 3">
    <name type="scientific">Granulicatella balaenopterae</name>
    <dbReference type="NCBI Taxonomy" id="137733"/>
    <lineage>
        <taxon>Bacteria</taxon>
        <taxon>Bacillati</taxon>
        <taxon>Bacillota</taxon>
        <taxon>Bacilli</taxon>
        <taxon>Lactobacillales</taxon>
        <taxon>Carnobacteriaceae</taxon>
        <taxon>Granulicatella</taxon>
    </lineage>
</organism>
<dbReference type="InterPro" id="IPR037883">
    <property type="entry name" value="Knr4/Smi1-like_sf"/>
</dbReference>
<evidence type="ECO:0000313" key="2">
    <source>
        <dbReference type="EMBL" id="SER28842.1"/>
    </source>
</evidence>
<evidence type="ECO:0000313" key="3">
    <source>
        <dbReference type="Proteomes" id="UP000198556"/>
    </source>
</evidence>
<dbReference type="InterPro" id="IPR018958">
    <property type="entry name" value="Knr4/Smi1-like_dom"/>
</dbReference>
<proteinExistence type="predicted"/>
<sequence length="270" mass="31745">MIQDSLYKGTTQLTIDPETLIHTKYKIKHLPKSYRDFLQTHGAGYLEKTEINTIEPTRDGLDYVLLHGIYGWQKNDESTILDEKFHPEKTGLPEYFLIFYYEDQRYFAFDYANCQVDKAGRLVEPCEPQIRYIDQETDQWLVLADNFQDLLEQLHPTEMFIGDYDYYRHASKDYIRQQLGALTTSSDAQELFEALTENIDELELINWLAWWIKKDDPTISPIASETLEFQLDFRSGALQNKAIKQVVRNLQKNTTLTTSLNELIEEYLND</sequence>
<dbReference type="RefSeq" id="WP_177159573.1">
    <property type="nucleotide sequence ID" value="NZ_FOGF01000032.1"/>
</dbReference>
<evidence type="ECO:0000259" key="1">
    <source>
        <dbReference type="Pfam" id="PF09346"/>
    </source>
</evidence>
<dbReference type="SUPFAM" id="SSF160631">
    <property type="entry name" value="SMI1/KNR4-like"/>
    <property type="match status" value="1"/>
</dbReference>
<keyword evidence="3" id="KW-1185">Reference proteome</keyword>
<accession>A0A1H9MYU3</accession>
<dbReference type="Gene3D" id="3.40.1580.10">
    <property type="entry name" value="SMI1/KNR4-like"/>
    <property type="match status" value="1"/>
</dbReference>
<dbReference type="Proteomes" id="UP000198556">
    <property type="component" value="Unassembled WGS sequence"/>
</dbReference>
<gene>
    <name evidence="2" type="ORF">SAMN05421767_13210</name>
</gene>
<name>A0A1H9MYU3_9LACT</name>
<protein>
    <submittedName>
        <fullName evidence="2">SMI1-KNR4 cell-wall</fullName>
    </submittedName>
</protein>
<reference evidence="2 3" key="1">
    <citation type="submission" date="2016-10" db="EMBL/GenBank/DDBJ databases">
        <authorList>
            <person name="de Groot N.N."/>
        </authorList>
    </citation>
    <scope>NUCLEOTIDE SEQUENCE [LARGE SCALE GENOMIC DNA]</scope>
    <source>
        <strain evidence="2 3">DSM 15827</strain>
    </source>
</reference>
<dbReference type="Pfam" id="PF09346">
    <property type="entry name" value="SMI1_KNR4"/>
    <property type="match status" value="1"/>
</dbReference>
<dbReference type="AlphaFoldDB" id="A0A1H9MYU3"/>